<accession>A0A2A3ESA1</accession>
<proteinExistence type="predicted"/>
<keyword evidence="2" id="KW-1185">Reference proteome</keyword>
<dbReference type="AlphaFoldDB" id="A0A2A3ESA1"/>
<dbReference type="Proteomes" id="UP000242457">
    <property type="component" value="Unassembled WGS sequence"/>
</dbReference>
<evidence type="ECO:0000313" key="2">
    <source>
        <dbReference type="Proteomes" id="UP000242457"/>
    </source>
</evidence>
<reference evidence="1 2" key="1">
    <citation type="submission" date="2014-07" db="EMBL/GenBank/DDBJ databases">
        <title>Genomic and transcriptomic analysis on Apis cerana provide comprehensive insights into honey bee biology.</title>
        <authorList>
            <person name="Diao Q."/>
            <person name="Sun L."/>
            <person name="Zheng H."/>
            <person name="Zheng H."/>
            <person name="Xu S."/>
            <person name="Wang S."/>
            <person name="Zeng Z."/>
            <person name="Hu F."/>
            <person name="Su S."/>
            <person name="Wu J."/>
        </authorList>
    </citation>
    <scope>NUCLEOTIDE SEQUENCE [LARGE SCALE GENOMIC DNA]</scope>
    <source>
        <tissue evidence="1">Pupae without intestine</tissue>
    </source>
</reference>
<protein>
    <submittedName>
        <fullName evidence="1">Uncharacterized protein</fullName>
    </submittedName>
</protein>
<name>A0A2A3ESA1_APICC</name>
<organism evidence="1 2">
    <name type="scientific">Apis cerana cerana</name>
    <name type="common">Oriental honeybee</name>
    <dbReference type="NCBI Taxonomy" id="94128"/>
    <lineage>
        <taxon>Eukaryota</taxon>
        <taxon>Metazoa</taxon>
        <taxon>Ecdysozoa</taxon>
        <taxon>Arthropoda</taxon>
        <taxon>Hexapoda</taxon>
        <taxon>Insecta</taxon>
        <taxon>Pterygota</taxon>
        <taxon>Neoptera</taxon>
        <taxon>Endopterygota</taxon>
        <taxon>Hymenoptera</taxon>
        <taxon>Apocrita</taxon>
        <taxon>Aculeata</taxon>
        <taxon>Apoidea</taxon>
        <taxon>Anthophila</taxon>
        <taxon>Apidae</taxon>
        <taxon>Apis</taxon>
    </lineage>
</organism>
<dbReference type="EMBL" id="KZ288189">
    <property type="protein sequence ID" value="PBC34608.1"/>
    <property type="molecule type" value="Genomic_DNA"/>
</dbReference>
<gene>
    <name evidence="1" type="ORF">APICC_02356</name>
</gene>
<sequence>MSEGFIGLSSKKKTIKETDSDTKMLIPVLAELGQQFRVGGHLTEQGNMTMSRVIALKMSFQP</sequence>
<evidence type="ECO:0000313" key="1">
    <source>
        <dbReference type="EMBL" id="PBC34608.1"/>
    </source>
</evidence>